<dbReference type="InterPro" id="IPR036055">
    <property type="entry name" value="LDL_receptor-like_sf"/>
</dbReference>
<dbReference type="Pfam" id="PF00057">
    <property type="entry name" value="Ldl_recept_a"/>
    <property type="match status" value="2"/>
</dbReference>
<dbReference type="GeneTree" id="ENSGT00940000178030"/>
<keyword evidence="10" id="KW-1185">Reference proteome</keyword>
<reference evidence="9" key="2">
    <citation type="submission" date="2025-09" db="UniProtKB">
        <authorList>
            <consortium name="Ensembl"/>
        </authorList>
    </citation>
    <scope>IDENTIFICATION</scope>
</reference>
<proteinExistence type="predicted"/>
<name>A0A3Q2YP89_HIPCM</name>
<organism evidence="9 10">
    <name type="scientific">Hippocampus comes</name>
    <name type="common">Tiger tail seahorse</name>
    <dbReference type="NCBI Taxonomy" id="109280"/>
    <lineage>
        <taxon>Eukaryota</taxon>
        <taxon>Metazoa</taxon>
        <taxon>Chordata</taxon>
        <taxon>Craniata</taxon>
        <taxon>Vertebrata</taxon>
        <taxon>Euteleostomi</taxon>
        <taxon>Actinopterygii</taxon>
        <taxon>Neopterygii</taxon>
        <taxon>Teleostei</taxon>
        <taxon>Neoteleostei</taxon>
        <taxon>Acanthomorphata</taxon>
        <taxon>Syngnathiaria</taxon>
        <taxon>Syngnathiformes</taxon>
        <taxon>Syngnathoidei</taxon>
        <taxon>Syngnathidae</taxon>
        <taxon>Hippocampus</taxon>
    </lineage>
</organism>
<evidence type="ECO:0000256" key="7">
    <source>
        <dbReference type="ARBA" id="ARBA00023157"/>
    </source>
</evidence>
<dbReference type="STRING" id="109280.ENSHCOP00000019553"/>
<dbReference type="PRINTS" id="PR00261">
    <property type="entry name" value="LDLRECEPTOR"/>
</dbReference>
<evidence type="ECO:0000256" key="5">
    <source>
        <dbReference type="ARBA" id="ARBA00022989"/>
    </source>
</evidence>
<feature type="disulfide bond" evidence="8">
    <location>
        <begin position="61"/>
        <end position="76"/>
    </location>
</feature>
<dbReference type="GO" id="GO:0005886">
    <property type="term" value="C:plasma membrane"/>
    <property type="evidence" value="ECO:0007669"/>
    <property type="project" value="TreeGrafter"/>
</dbReference>
<evidence type="ECO:0000256" key="4">
    <source>
        <dbReference type="ARBA" id="ARBA00022737"/>
    </source>
</evidence>
<keyword evidence="4" id="KW-0677">Repeat</keyword>
<evidence type="ECO:0000256" key="6">
    <source>
        <dbReference type="ARBA" id="ARBA00023136"/>
    </source>
</evidence>
<dbReference type="GO" id="GO:0016192">
    <property type="term" value="P:vesicle-mediated transport"/>
    <property type="evidence" value="ECO:0007669"/>
    <property type="project" value="UniProtKB-ARBA"/>
</dbReference>
<keyword evidence="7 8" id="KW-1015">Disulfide bond</keyword>
<dbReference type="PROSITE" id="PS01209">
    <property type="entry name" value="LDLRA_1"/>
    <property type="match status" value="1"/>
</dbReference>
<dbReference type="InterPro" id="IPR050685">
    <property type="entry name" value="LDLR"/>
</dbReference>
<protein>
    <submittedName>
        <fullName evidence="9">Uncharacterized protein</fullName>
    </submittedName>
</protein>
<keyword evidence="3" id="KW-0812">Transmembrane</keyword>
<evidence type="ECO:0000313" key="10">
    <source>
        <dbReference type="Proteomes" id="UP000264820"/>
    </source>
</evidence>
<evidence type="ECO:0000256" key="3">
    <source>
        <dbReference type="ARBA" id="ARBA00022692"/>
    </source>
</evidence>
<evidence type="ECO:0000313" key="9">
    <source>
        <dbReference type="Ensembl" id="ENSHCOP00000019553.1"/>
    </source>
</evidence>
<sequence length="214" mass="23933">SVAVPVGRAKALRCLMGSRLCHEVDCPTIAPRASRVKVPKCRVGFWLCLDQTQCVSFSHVCDGEKDCQDGSDEEECDEVNCPTIAPPVSRVKMLKCRVGFQLCWDGTECVPYSHVCDGEKDCQDGSDESLCGMSTFSRRLFEFVMYLLRLLSIIFIFKNLNVHISQLFFFFFCSADTQSTSSPDLNPFPSFATPLNRPSCKSPSMKKSVVCDMF</sequence>
<dbReference type="PANTHER" id="PTHR24270:SF61">
    <property type="entry name" value="EGF-LIKE DOMAIN-CONTAINING PROTEIN"/>
    <property type="match status" value="1"/>
</dbReference>
<dbReference type="CDD" id="cd00112">
    <property type="entry name" value="LDLa"/>
    <property type="match status" value="2"/>
</dbReference>
<dbReference type="Proteomes" id="UP000264820">
    <property type="component" value="Unplaced"/>
</dbReference>
<keyword evidence="5" id="KW-1133">Transmembrane helix</keyword>
<comment type="caution">
    <text evidence="8">Lacks conserved residue(s) required for the propagation of feature annotation.</text>
</comment>
<dbReference type="GO" id="GO:0012505">
    <property type="term" value="C:endomembrane system"/>
    <property type="evidence" value="ECO:0007669"/>
    <property type="project" value="UniProtKB-SubCell"/>
</dbReference>
<dbReference type="Gene3D" id="4.10.400.10">
    <property type="entry name" value="Low-density Lipoprotein Receptor"/>
    <property type="match status" value="2"/>
</dbReference>
<feature type="disulfide bond" evidence="8">
    <location>
        <begin position="116"/>
        <end position="131"/>
    </location>
</feature>
<accession>A0A3Q2YP89</accession>
<reference evidence="9" key="1">
    <citation type="submission" date="2025-08" db="UniProtKB">
        <authorList>
            <consortium name="Ensembl"/>
        </authorList>
    </citation>
    <scope>IDENTIFICATION</scope>
</reference>
<dbReference type="SUPFAM" id="SSF57424">
    <property type="entry name" value="LDL receptor-like module"/>
    <property type="match status" value="2"/>
</dbReference>
<dbReference type="PANTHER" id="PTHR24270">
    <property type="entry name" value="LOW-DENSITY LIPOPROTEIN RECEPTOR-RELATED"/>
    <property type="match status" value="1"/>
</dbReference>
<dbReference type="InterPro" id="IPR002172">
    <property type="entry name" value="LDrepeatLR_classA_rpt"/>
</dbReference>
<evidence type="ECO:0000256" key="8">
    <source>
        <dbReference type="PROSITE-ProRule" id="PRU00124"/>
    </source>
</evidence>
<comment type="subcellular location">
    <subcellularLocation>
        <location evidence="2">Endomembrane system</location>
    </subcellularLocation>
    <subcellularLocation>
        <location evidence="1">Membrane</location>
        <topology evidence="1">Single-pass membrane protein</topology>
    </subcellularLocation>
</comment>
<dbReference type="PROSITE" id="PS50068">
    <property type="entry name" value="LDLRA_2"/>
    <property type="match status" value="2"/>
</dbReference>
<dbReference type="AlphaFoldDB" id="A0A3Q2YP89"/>
<dbReference type="Ensembl" id="ENSHCOT00000008445.1">
    <property type="protein sequence ID" value="ENSHCOP00000019553.1"/>
    <property type="gene ID" value="ENSHCOG00000004981.1"/>
</dbReference>
<keyword evidence="6" id="KW-0472">Membrane</keyword>
<evidence type="ECO:0000256" key="1">
    <source>
        <dbReference type="ARBA" id="ARBA00004167"/>
    </source>
</evidence>
<dbReference type="SMART" id="SM00192">
    <property type="entry name" value="LDLa"/>
    <property type="match status" value="2"/>
</dbReference>
<dbReference type="InterPro" id="IPR023415">
    <property type="entry name" value="LDLR_class-A_CS"/>
</dbReference>
<evidence type="ECO:0000256" key="2">
    <source>
        <dbReference type="ARBA" id="ARBA00004308"/>
    </source>
</evidence>